<dbReference type="Pfam" id="PF01259">
    <property type="entry name" value="SAICAR_synt"/>
    <property type="match status" value="1"/>
</dbReference>
<evidence type="ECO:0000313" key="13">
    <source>
        <dbReference type="EMBL" id="MEJ2888674.1"/>
    </source>
</evidence>
<evidence type="ECO:0000313" key="14">
    <source>
        <dbReference type="Proteomes" id="UP001370100"/>
    </source>
</evidence>
<dbReference type="CDD" id="cd01414">
    <property type="entry name" value="SAICAR_synt_Sc"/>
    <property type="match status" value="1"/>
</dbReference>
<keyword evidence="7 11" id="KW-0658">Purine biosynthesis</keyword>
<dbReference type="GO" id="GO:0004639">
    <property type="term" value="F:phosphoribosylaminoimidazolesuccinocarboxamide synthase activity"/>
    <property type="evidence" value="ECO:0007669"/>
    <property type="project" value="UniProtKB-EC"/>
</dbReference>
<evidence type="ECO:0000259" key="12">
    <source>
        <dbReference type="Pfam" id="PF01259"/>
    </source>
</evidence>
<evidence type="ECO:0000256" key="7">
    <source>
        <dbReference type="ARBA" id="ARBA00022755"/>
    </source>
</evidence>
<dbReference type="PROSITE" id="PS01058">
    <property type="entry name" value="SAICAR_SYNTHETASE_2"/>
    <property type="match status" value="1"/>
</dbReference>
<comment type="pathway">
    <text evidence="1 11">Purine metabolism; IMP biosynthesis via de novo pathway; 5-amino-1-(5-phospho-D-ribosyl)imidazole-4-carboxamide from 5-amino-1-(5-phospho-D-ribosyl)imidazole-4-carboxylate: step 1/2.</text>
</comment>
<keyword evidence="14" id="KW-1185">Reference proteome</keyword>
<evidence type="ECO:0000256" key="2">
    <source>
        <dbReference type="ARBA" id="ARBA00010190"/>
    </source>
</evidence>
<dbReference type="Gene3D" id="3.30.200.20">
    <property type="entry name" value="Phosphorylase Kinase, domain 1"/>
    <property type="match status" value="1"/>
</dbReference>
<dbReference type="PROSITE" id="PS01057">
    <property type="entry name" value="SAICAR_SYNTHETASE_1"/>
    <property type="match status" value="1"/>
</dbReference>
<dbReference type="Proteomes" id="UP001370100">
    <property type="component" value="Unassembled WGS sequence"/>
</dbReference>
<dbReference type="InterPro" id="IPR001636">
    <property type="entry name" value="SAICAR_synth"/>
</dbReference>
<feature type="domain" description="SAICAR synthetase/ADE2 N-terminal" evidence="12">
    <location>
        <begin position="10"/>
        <end position="263"/>
    </location>
</feature>
<comment type="caution">
    <text evidence="13">The sequence shown here is derived from an EMBL/GenBank/DDBJ whole genome shotgun (WGS) entry which is preliminary data.</text>
</comment>
<dbReference type="RefSeq" id="WP_337715459.1">
    <property type="nucleotide sequence ID" value="NZ_JBBEGL010000005.1"/>
</dbReference>
<evidence type="ECO:0000256" key="4">
    <source>
        <dbReference type="ARBA" id="ARBA00016460"/>
    </source>
</evidence>
<proteinExistence type="inferred from homology"/>
<dbReference type="SUPFAM" id="SSF56104">
    <property type="entry name" value="SAICAR synthase-like"/>
    <property type="match status" value="1"/>
</dbReference>
<evidence type="ECO:0000256" key="8">
    <source>
        <dbReference type="ARBA" id="ARBA00022840"/>
    </source>
</evidence>
<name>A0ABU8N9Q6_9PSEU</name>
<dbReference type="InterPro" id="IPR028923">
    <property type="entry name" value="SAICAR_synt/ADE2_N"/>
</dbReference>
<dbReference type="InterPro" id="IPR018236">
    <property type="entry name" value="SAICAR_synthetase_CS"/>
</dbReference>
<reference evidence="13 14" key="1">
    <citation type="submission" date="2024-03" db="EMBL/GenBank/DDBJ databases">
        <title>Actinomycetospora sp. OC33-EN06, a novel actinomycete isolated from wild orchid (Aerides multiflora).</title>
        <authorList>
            <person name="Suriyachadkun C."/>
        </authorList>
    </citation>
    <scope>NUCLEOTIDE SEQUENCE [LARGE SCALE GENOMIC DNA]</scope>
    <source>
        <strain evidence="13 14">OC33-EN06</strain>
    </source>
</reference>
<organism evidence="13 14">
    <name type="scientific">Actinomycetospora aeridis</name>
    <dbReference type="NCBI Taxonomy" id="3129231"/>
    <lineage>
        <taxon>Bacteria</taxon>
        <taxon>Bacillati</taxon>
        <taxon>Actinomycetota</taxon>
        <taxon>Actinomycetes</taxon>
        <taxon>Pseudonocardiales</taxon>
        <taxon>Pseudonocardiaceae</taxon>
        <taxon>Actinomycetospora</taxon>
    </lineage>
</organism>
<gene>
    <name evidence="11" type="primary">purC</name>
    <name evidence="13" type="ORF">WCD41_19605</name>
</gene>
<keyword evidence="8 11" id="KW-0067">ATP-binding</keyword>
<evidence type="ECO:0000256" key="9">
    <source>
        <dbReference type="ARBA" id="ARBA00030409"/>
    </source>
</evidence>
<dbReference type="PANTHER" id="PTHR43700">
    <property type="entry name" value="PHOSPHORIBOSYLAMINOIMIDAZOLE-SUCCINOCARBOXAMIDE SYNTHASE"/>
    <property type="match status" value="1"/>
</dbReference>
<dbReference type="NCBIfam" id="TIGR00081">
    <property type="entry name" value="purC"/>
    <property type="match status" value="1"/>
</dbReference>
<keyword evidence="6 11" id="KW-0547">Nucleotide-binding</keyword>
<comment type="similarity">
    <text evidence="2 11">Belongs to the SAICAR synthetase family.</text>
</comment>
<evidence type="ECO:0000256" key="6">
    <source>
        <dbReference type="ARBA" id="ARBA00022741"/>
    </source>
</evidence>
<sequence length="299" mass="32362">MVALSSYRHLASGKVRDLYEVDDETLLLVASDRISAFDHVLSTPIPDKGRVLTAMSVFWFELLGGTDVAAPPVAHHLIAARDERIPEEVRGRALLVRRLEMVPVECVARGYLAGSGTADYRRDGTVCGVPLPDGLTEASMLPSPIFTPATKAAQGEHDENVSFEAVAATVGPELAGALRDQTLAIYARGAAYAASRGLILADTKLEFGLSAEGTPVLGDEVLTPDSSRFWPAEGYEPGHVQPSFDKQYVREWLTSPASGWDRHSGEAPPPLPDEVIAATRERYIEAYTRLTGREWPPAV</sequence>
<dbReference type="EMBL" id="JBBEGL010000005">
    <property type="protein sequence ID" value="MEJ2888674.1"/>
    <property type="molecule type" value="Genomic_DNA"/>
</dbReference>
<evidence type="ECO:0000256" key="1">
    <source>
        <dbReference type="ARBA" id="ARBA00004672"/>
    </source>
</evidence>
<evidence type="ECO:0000256" key="3">
    <source>
        <dbReference type="ARBA" id="ARBA00012217"/>
    </source>
</evidence>
<comment type="catalytic activity">
    <reaction evidence="10 11">
        <text>5-amino-1-(5-phospho-D-ribosyl)imidazole-4-carboxylate + L-aspartate + ATP = (2S)-2-[5-amino-1-(5-phospho-beta-D-ribosyl)imidazole-4-carboxamido]succinate + ADP + phosphate + 2 H(+)</text>
        <dbReference type="Rhea" id="RHEA:22628"/>
        <dbReference type="ChEBI" id="CHEBI:15378"/>
        <dbReference type="ChEBI" id="CHEBI:29991"/>
        <dbReference type="ChEBI" id="CHEBI:30616"/>
        <dbReference type="ChEBI" id="CHEBI:43474"/>
        <dbReference type="ChEBI" id="CHEBI:58443"/>
        <dbReference type="ChEBI" id="CHEBI:77657"/>
        <dbReference type="ChEBI" id="CHEBI:456216"/>
        <dbReference type="EC" id="6.3.2.6"/>
    </reaction>
</comment>
<dbReference type="PANTHER" id="PTHR43700:SF1">
    <property type="entry name" value="PHOSPHORIBOSYLAMINOIMIDAZOLE-SUCCINOCARBOXAMIDE SYNTHASE"/>
    <property type="match status" value="1"/>
</dbReference>
<evidence type="ECO:0000256" key="11">
    <source>
        <dbReference type="HAMAP-Rule" id="MF_00137"/>
    </source>
</evidence>
<accession>A0ABU8N9Q6</accession>
<dbReference type="Gene3D" id="3.30.470.20">
    <property type="entry name" value="ATP-grasp fold, B domain"/>
    <property type="match status" value="1"/>
</dbReference>
<evidence type="ECO:0000256" key="10">
    <source>
        <dbReference type="ARBA" id="ARBA00048475"/>
    </source>
</evidence>
<dbReference type="EC" id="6.3.2.6" evidence="3 11"/>
<keyword evidence="5 11" id="KW-0436">Ligase</keyword>
<dbReference type="HAMAP" id="MF_00137">
    <property type="entry name" value="SAICAR_synth"/>
    <property type="match status" value="1"/>
</dbReference>
<protein>
    <recommendedName>
        <fullName evidence="4 11">Phosphoribosylaminoimidazole-succinocarboxamide synthase</fullName>
        <ecNumber evidence="3 11">6.3.2.6</ecNumber>
    </recommendedName>
    <alternativeName>
        <fullName evidence="9 11">SAICAR synthetase</fullName>
    </alternativeName>
</protein>
<dbReference type="NCBIfam" id="NF010568">
    <property type="entry name" value="PRK13961.1"/>
    <property type="match status" value="1"/>
</dbReference>
<evidence type="ECO:0000256" key="5">
    <source>
        <dbReference type="ARBA" id="ARBA00022598"/>
    </source>
</evidence>